<dbReference type="AlphaFoldDB" id="A0A4Y2NSW4"/>
<sequence>MIAFIQINRVLASSPREPRRNLSAATKHGDLTDKTPSSCKNNILSLSPSLSHPKLLSFTLERGVRIGTGSPDPYGESESFQRIRSFWSDSSPVVPYGRKRVYRSL</sequence>
<organism evidence="2 3">
    <name type="scientific">Araneus ventricosus</name>
    <name type="common">Orbweaver spider</name>
    <name type="synonym">Epeira ventricosa</name>
    <dbReference type="NCBI Taxonomy" id="182803"/>
    <lineage>
        <taxon>Eukaryota</taxon>
        <taxon>Metazoa</taxon>
        <taxon>Ecdysozoa</taxon>
        <taxon>Arthropoda</taxon>
        <taxon>Chelicerata</taxon>
        <taxon>Arachnida</taxon>
        <taxon>Araneae</taxon>
        <taxon>Araneomorphae</taxon>
        <taxon>Entelegynae</taxon>
        <taxon>Araneoidea</taxon>
        <taxon>Araneidae</taxon>
        <taxon>Araneus</taxon>
    </lineage>
</organism>
<evidence type="ECO:0000313" key="3">
    <source>
        <dbReference type="Proteomes" id="UP000499080"/>
    </source>
</evidence>
<feature type="region of interest" description="Disordered" evidence="1">
    <location>
        <begin position="16"/>
        <end position="38"/>
    </location>
</feature>
<name>A0A4Y2NSW4_ARAVE</name>
<dbReference type="Proteomes" id="UP000499080">
    <property type="component" value="Unassembled WGS sequence"/>
</dbReference>
<accession>A0A4Y2NSW4</accession>
<evidence type="ECO:0000313" key="2">
    <source>
        <dbReference type="EMBL" id="GBN41779.1"/>
    </source>
</evidence>
<protein>
    <submittedName>
        <fullName evidence="2">Uncharacterized protein</fullName>
    </submittedName>
</protein>
<keyword evidence="3" id="KW-1185">Reference proteome</keyword>
<proteinExistence type="predicted"/>
<reference evidence="2 3" key="1">
    <citation type="journal article" date="2019" name="Sci. Rep.">
        <title>Orb-weaving spider Araneus ventricosus genome elucidates the spidroin gene catalogue.</title>
        <authorList>
            <person name="Kono N."/>
            <person name="Nakamura H."/>
            <person name="Ohtoshi R."/>
            <person name="Moran D.A.P."/>
            <person name="Shinohara A."/>
            <person name="Yoshida Y."/>
            <person name="Fujiwara M."/>
            <person name="Mori M."/>
            <person name="Tomita M."/>
            <person name="Arakawa K."/>
        </authorList>
    </citation>
    <scope>NUCLEOTIDE SEQUENCE [LARGE SCALE GENOMIC DNA]</scope>
</reference>
<gene>
    <name evidence="2" type="ORF">AVEN_61654_1</name>
</gene>
<evidence type="ECO:0000256" key="1">
    <source>
        <dbReference type="SAM" id="MobiDB-lite"/>
    </source>
</evidence>
<dbReference type="EMBL" id="BGPR01009707">
    <property type="protein sequence ID" value="GBN41779.1"/>
    <property type="molecule type" value="Genomic_DNA"/>
</dbReference>
<comment type="caution">
    <text evidence="2">The sequence shown here is derived from an EMBL/GenBank/DDBJ whole genome shotgun (WGS) entry which is preliminary data.</text>
</comment>